<gene>
    <name evidence="8" type="ORF">J5N97_010839</name>
</gene>
<evidence type="ECO:0000256" key="4">
    <source>
        <dbReference type="PROSITE-ProRule" id="PRU00285"/>
    </source>
</evidence>
<dbReference type="Proteomes" id="UP001085076">
    <property type="component" value="Miscellaneous, Linkage group lg02"/>
</dbReference>
<dbReference type="CDD" id="cd06464">
    <property type="entry name" value="ACD_sHsps-like"/>
    <property type="match status" value="1"/>
</dbReference>
<keyword evidence="2" id="KW-1003">Cell membrane</keyword>
<dbReference type="GO" id="GO:0005886">
    <property type="term" value="C:plasma membrane"/>
    <property type="evidence" value="ECO:0007669"/>
    <property type="project" value="UniProtKB-SubCell"/>
</dbReference>
<evidence type="ECO:0000256" key="1">
    <source>
        <dbReference type="ARBA" id="ARBA00004162"/>
    </source>
</evidence>
<evidence type="ECO:0000256" key="3">
    <source>
        <dbReference type="ARBA" id="ARBA00022821"/>
    </source>
</evidence>
<evidence type="ECO:0000313" key="8">
    <source>
        <dbReference type="EMBL" id="KAJ0982584.1"/>
    </source>
</evidence>
<keyword evidence="6" id="KW-1133">Transmembrane helix</keyword>
<comment type="subcellular location">
    <subcellularLocation>
        <location evidence="1">Cell membrane</location>
        <topology evidence="1">Single-pass membrane protein</topology>
    </subcellularLocation>
</comment>
<dbReference type="Gene3D" id="2.60.40.790">
    <property type="match status" value="1"/>
</dbReference>
<sequence>MDKNSEQRTYLDLSPESKWTVDENGYTLLINLPDFQKEQTSITISNSSNTLSIKWESPVIGNPWWRFHRDFPVPENCNVDGVKAKYKDGLLYVIFPKLINGDEGEGEEEEEIKRKSKYGVGRQIELIKGISNPILMLNVVAILIVLLVLWMSLTHKRNSGKVFED</sequence>
<dbReference type="AlphaFoldDB" id="A0A9D5D131"/>
<dbReference type="InterPro" id="IPR002068">
    <property type="entry name" value="A-crystallin/Hsp20_dom"/>
</dbReference>
<evidence type="ECO:0000256" key="2">
    <source>
        <dbReference type="ARBA" id="ARBA00022475"/>
    </source>
</evidence>
<protein>
    <recommendedName>
        <fullName evidence="7">SHSP domain-containing protein</fullName>
    </recommendedName>
</protein>
<comment type="caution">
    <text evidence="8">The sequence shown here is derived from an EMBL/GenBank/DDBJ whole genome shotgun (WGS) entry which is preliminary data.</text>
</comment>
<dbReference type="GO" id="GO:0006952">
    <property type="term" value="P:defense response"/>
    <property type="evidence" value="ECO:0007669"/>
    <property type="project" value="UniProtKB-KW"/>
</dbReference>
<evidence type="ECO:0000313" key="9">
    <source>
        <dbReference type="Proteomes" id="UP001085076"/>
    </source>
</evidence>
<name>A0A9D5D131_9LILI</name>
<evidence type="ECO:0000259" key="7">
    <source>
        <dbReference type="PROSITE" id="PS01031"/>
    </source>
</evidence>
<dbReference type="PROSITE" id="PS01031">
    <property type="entry name" value="SHSP"/>
    <property type="match status" value="1"/>
</dbReference>
<keyword evidence="6" id="KW-0472">Membrane</keyword>
<dbReference type="PANTHER" id="PTHR43670">
    <property type="entry name" value="HEAT SHOCK PROTEIN 26"/>
    <property type="match status" value="1"/>
</dbReference>
<feature type="domain" description="SHSP" evidence="7">
    <location>
        <begin position="8"/>
        <end position="115"/>
    </location>
</feature>
<dbReference type="PANTHER" id="PTHR43670:SF114">
    <property type="entry name" value="OS05G0592000 PROTEIN"/>
    <property type="match status" value="1"/>
</dbReference>
<organism evidence="8 9">
    <name type="scientific">Dioscorea zingiberensis</name>
    <dbReference type="NCBI Taxonomy" id="325984"/>
    <lineage>
        <taxon>Eukaryota</taxon>
        <taxon>Viridiplantae</taxon>
        <taxon>Streptophyta</taxon>
        <taxon>Embryophyta</taxon>
        <taxon>Tracheophyta</taxon>
        <taxon>Spermatophyta</taxon>
        <taxon>Magnoliopsida</taxon>
        <taxon>Liliopsida</taxon>
        <taxon>Dioscoreales</taxon>
        <taxon>Dioscoreaceae</taxon>
        <taxon>Dioscorea</taxon>
    </lineage>
</organism>
<dbReference type="OrthoDB" id="1431247at2759"/>
<proteinExistence type="inferred from homology"/>
<reference evidence="8" key="2">
    <citation type="journal article" date="2022" name="Hortic Res">
        <title>The genome of Dioscorea zingiberensis sheds light on the biosynthesis, origin and evolution of the medicinally important diosgenin saponins.</title>
        <authorList>
            <person name="Li Y."/>
            <person name="Tan C."/>
            <person name="Li Z."/>
            <person name="Guo J."/>
            <person name="Li S."/>
            <person name="Chen X."/>
            <person name="Wang C."/>
            <person name="Dai X."/>
            <person name="Yang H."/>
            <person name="Song W."/>
            <person name="Hou L."/>
            <person name="Xu J."/>
            <person name="Tong Z."/>
            <person name="Xu A."/>
            <person name="Yuan X."/>
            <person name="Wang W."/>
            <person name="Yang Q."/>
            <person name="Chen L."/>
            <person name="Sun Z."/>
            <person name="Wang K."/>
            <person name="Pan B."/>
            <person name="Chen J."/>
            <person name="Bao Y."/>
            <person name="Liu F."/>
            <person name="Qi X."/>
            <person name="Gang D.R."/>
            <person name="Wen J."/>
            <person name="Li J."/>
        </authorList>
    </citation>
    <scope>NUCLEOTIDE SEQUENCE</scope>
    <source>
        <strain evidence="8">Dzin_1.0</strain>
    </source>
</reference>
<evidence type="ECO:0000256" key="6">
    <source>
        <dbReference type="SAM" id="Phobius"/>
    </source>
</evidence>
<accession>A0A9D5D131</accession>
<dbReference type="EMBL" id="JAGGNH010000002">
    <property type="protein sequence ID" value="KAJ0982584.1"/>
    <property type="molecule type" value="Genomic_DNA"/>
</dbReference>
<comment type="similarity">
    <text evidence="4 5">Belongs to the small heat shock protein (HSP20) family.</text>
</comment>
<evidence type="ECO:0000256" key="5">
    <source>
        <dbReference type="RuleBase" id="RU003616"/>
    </source>
</evidence>
<dbReference type="InterPro" id="IPR008978">
    <property type="entry name" value="HSP20-like_chaperone"/>
</dbReference>
<keyword evidence="6" id="KW-0812">Transmembrane</keyword>
<keyword evidence="9" id="KW-1185">Reference proteome</keyword>
<dbReference type="SUPFAM" id="SSF49764">
    <property type="entry name" value="HSP20-like chaperones"/>
    <property type="match status" value="1"/>
</dbReference>
<reference evidence="8" key="1">
    <citation type="submission" date="2021-03" db="EMBL/GenBank/DDBJ databases">
        <authorList>
            <person name="Li Z."/>
            <person name="Yang C."/>
        </authorList>
    </citation>
    <scope>NUCLEOTIDE SEQUENCE</scope>
    <source>
        <strain evidence="8">Dzin_1.0</strain>
        <tissue evidence="8">Leaf</tissue>
    </source>
</reference>
<dbReference type="GO" id="GO:0034605">
    <property type="term" value="P:cellular response to heat"/>
    <property type="evidence" value="ECO:0007669"/>
    <property type="project" value="TreeGrafter"/>
</dbReference>
<dbReference type="Pfam" id="PF00011">
    <property type="entry name" value="HSP20"/>
    <property type="match status" value="1"/>
</dbReference>
<feature type="transmembrane region" description="Helical" evidence="6">
    <location>
        <begin position="134"/>
        <end position="153"/>
    </location>
</feature>
<keyword evidence="3" id="KW-0611">Plant defense</keyword>